<keyword evidence="1" id="KW-1133">Transmembrane helix</keyword>
<proteinExistence type="predicted"/>
<dbReference type="EMBL" id="JADCJZ010000003">
    <property type="protein sequence ID" value="MBE5024652.1"/>
    <property type="molecule type" value="Genomic_DNA"/>
</dbReference>
<evidence type="ECO:0000259" key="2">
    <source>
        <dbReference type="PROSITE" id="PS50965"/>
    </source>
</evidence>
<name>A0ABR9QU96_9ACTN</name>
<keyword evidence="1" id="KW-0472">Membrane</keyword>
<protein>
    <submittedName>
        <fullName evidence="3">NERD domain-containing protein</fullName>
    </submittedName>
</protein>
<dbReference type="PROSITE" id="PS50965">
    <property type="entry name" value="NERD"/>
    <property type="match status" value="1"/>
</dbReference>
<feature type="transmembrane region" description="Helical" evidence="1">
    <location>
        <begin position="6"/>
        <end position="29"/>
    </location>
</feature>
<dbReference type="Proteomes" id="UP001194273">
    <property type="component" value="Unassembled WGS sequence"/>
</dbReference>
<sequence length="233" mass="26510">MFSQLYELSLISTVFLLVVIGVCLLNLYFRFAHSQYGRQSDTSFLTAYLNDGARGEFDTGHLVERALPGARLFFNAYLPLNDGYTELDVVAVHTSGCYVFESKNYSGWIFGNSSDIKWTQSLNRHTKCRFYNPIRQNSTHVKVLVTESGVEISKIIPVVVFSERCELKKLTLNLNDIVLKRSDLSRWLSNRSSLSILDDEEVSRLCKILETSVGRSNEFKLLHANKVAEKNAH</sequence>
<dbReference type="Pfam" id="PF08378">
    <property type="entry name" value="NERD"/>
    <property type="match status" value="1"/>
</dbReference>
<keyword evidence="1" id="KW-0812">Transmembrane</keyword>
<feature type="domain" description="NERD" evidence="2">
    <location>
        <begin position="51"/>
        <end position="167"/>
    </location>
</feature>
<evidence type="ECO:0000313" key="4">
    <source>
        <dbReference type="Proteomes" id="UP001194273"/>
    </source>
</evidence>
<accession>A0ABR9QU96</accession>
<organism evidence="3 4">
    <name type="scientific">Thermophilibacter gallinarum</name>
    <dbReference type="NCBI Taxonomy" id="2779357"/>
    <lineage>
        <taxon>Bacteria</taxon>
        <taxon>Bacillati</taxon>
        <taxon>Actinomycetota</taxon>
        <taxon>Coriobacteriia</taxon>
        <taxon>Coriobacteriales</taxon>
        <taxon>Atopobiaceae</taxon>
        <taxon>Thermophilibacter</taxon>
    </lineage>
</organism>
<gene>
    <name evidence="3" type="ORF">INF26_07280</name>
</gene>
<comment type="caution">
    <text evidence="3">The sequence shown here is derived from an EMBL/GenBank/DDBJ whole genome shotgun (WGS) entry which is preliminary data.</text>
</comment>
<keyword evidence="4" id="KW-1185">Reference proteome</keyword>
<dbReference type="InterPro" id="IPR011528">
    <property type="entry name" value="NERD"/>
</dbReference>
<dbReference type="RefSeq" id="WP_193530293.1">
    <property type="nucleotide sequence ID" value="NZ_JADCJZ010000003.1"/>
</dbReference>
<evidence type="ECO:0000313" key="3">
    <source>
        <dbReference type="EMBL" id="MBE5024652.1"/>
    </source>
</evidence>
<reference evidence="3 4" key="1">
    <citation type="submission" date="2020-10" db="EMBL/GenBank/DDBJ databases">
        <title>ChiBAC.</title>
        <authorList>
            <person name="Zenner C."/>
            <person name="Hitch T.C.A."/>
            <person name="Clavel T."/>
        </authorList>
    </citation>
    <scope>NUCLEOTIDE SEQUENCE [LARGE SCALE GENOMIC DNA]</scope>
    <source>
        <strain evidence="3 4">DSM 107455</strain>
    </source>
</reference>
<evidence type="ECO:0000256" key="1">
    <source>
        <dbReference type="SAM" id="Phobius"/>
    </source>
</evidence>